<dbReference type="STRING" id="1166337.SAMN05192580_2499"/>
<keyword evidence="2" id="KW-1185">Reference proteome</keyword>
<gene>
    <name evidence="1" type="ORF">SAMN05192580_2499</name>
</gene>
<protein>
    <submittedName>
        <fullName evidence="1">Uncharacterized protein</fullName>
    </submittedName>
</protein>
<dbReference type="RefSeq" id="WP_165611299.1">
    <property type="nucleotide sequence ID" value="NZ_FOZG01000002.1"/>
</dbReference>
<accession>A0A1I6LA80</accession>
<dbReference type="AlphaFoldDB" id="A0A1I6LA80"/>
<name>A0A1I6LA80_9SPHN</name>
<evidence type="ECO:0000313" key="2">
    <source>
        <dbReference type="Proteomes" id="UP000198824"/>
    </source>
</evidence>
<organism evidence="1 2">
    <name type="scientific">Sphingomonas jatrophae</name>
    <dbReference type="NCBI Taxonomy" id="1166337"/>
    <lineage>
        <taxon>Bacteria</taxon>
        <taxon>Pseudomonadati</taxon>
        <taxon>Pseudomonadota</taxon>
        <taxon>Alphaproteobacteria</taxon>
        <taxon>Sphingomonadales</taxon>
        <taxon>Sphingomonadaceae</taxon>
        <taxon>Sphingomonas</taxon>
    </lineage>
</organism>
<proteinExistence type="predicted"/>
<dbReference type="Proteomes" id="UP000198824">
    <property type="component" value="Unassembled WGS sequence"/>
</dbReference>
<sequence length="52" mass="5507">MDLPTDRLPTLRLDDLPDLDTRVGLAGTLHQAEVGGSVCFNSVITVVVVTEG</sequence>
<evidence type="ECO:0000313" key="1">
    <source>
        <dbReference type="EMBL" id="SFS00349.1"/>
    </source>
</evidence>
<dbReference type="EMBL" id="FOZG01000002">
    <property type="protein sequence ID" value="SFS00349.1"/>
    <property type="molecule type" value="Genomic_DNA"/>
</dbReference>
<reference evidence="1 2" key="1">
    <citation type="submission" date="2016-10" db="EMBL/GenBank/DDBJ databases">
        <authorList>
            <person name="de Groot N.N."/>
        </authorList>
    </citation>
    <scope>NUCLEOTIDE SEQUENCE [LARGE SCALE GENOMIC DNA]</scope>
    <source>
        <strain evidence="1 2">S5-249</strain>
    </source>
</reference>